<dbReference type="SUPFAM" id="SSF47587">
    <property type="entry name" value="Domain of poly(ADP-ribose) polymerase"/>
    <property type="match status" value="2"/>
</dbReference>
<sequence>MKGEDGRVFNLAGHSSAVDAVNEFKKLFKEKTENNWADRDNFVTQKGKFTLIELDRKTEVRVDVVDGTIRTVFVDPNNMPFGKLSERQIDKGFKVLKEIEETLANTSLEELSSRFYSTIPHDFGQNRPLVIENQEDIDQKKVYEDYDCMLNQTNIQDENKFYVIQVIKNGSSYHSGYSSANNAVMDFEKKFKDKTKNNWADRHTFKTQRGKFTLIELDRRTEVYEDYDCMLNQTNIQENMNKFYVIQDFEKKFKDQTNNNWAERDDFVTQRGKYTLIELDWKTEVDEVDGTIRNVLPVNLDIKKMPLGKLSKKQIDKGFKVLKEIEETLKKRKELSSKFYSTIPLIFGEILPPEIDNQEVIDQKKILLRTLL</sequence>
<evidence type="ECO:0000256" key="3">
    <source>
        <dbReference type="ARBA" id="ARBA00022679"/>
    </source>
</evidence>
<feature type="domain" description="PARP alpha-helical" evidence="8">
    <location>
        <begin position="271"/>
        <end position="372"/>
    </location>
</feature>
<dbReference type="GO" id="GO:0005730">
    <property type="term" value="C:nucleolus"/>
    <property type="evidence" value="ECO:0007669"/>
    <property type="project" value="TreeGrafter"/>
</dbReference>
<dbReference type="EC" id="2.4.2.30" evidence="1"/>
<feature type="domain" description="PARP alpha-helical" evidence="8">
    <location>
        <begin position="45"/>
        <end position="158"/>
    </location>
</feature>
<evidence type="ECO:0000256" key="5">
    <source>
        <dbReference type="ARBA" id="ARBA00023027"/>
    </source>
</evidence>
<feature type="domain" description="WGR" evidence="9">
    <location>
        <begin position="1"/>
        <end position="49"/>
    </location>
</feature>
<keyword evidence="4" id="KW-0227">DNA damage</keyword>
<dbReference type="GO" id="GO:0003950">
    <property type="term" value="F:NAD+ poly-ADP-ribosyltransferase activity"/>
    <property type="evidence" value="ECO:0007669"/>
    <property type="project" value="UniProtKB-EC"/>
</dbReference>
<evidence type="ECO:0000313" key="10">
    <source>
        <dbReference type="EMBL" id="KAJ3602167.1"/>
    </source>
</evidence>
<gene>
    <name evidence="10" type="ORF">NHX12_029926</name>
</gene>
<dbReference type="InterPro" id="IPR008893">
    <property type="entry name" value="WGR_domain"/>
</dbReference>
<dbReference type="SUPFAM" id="SSF142921">
    <property type="entry name" value="WGR domain-like"/>
    <property type="match status" value="3"/>
</dbReference>
<dbReference type="GO" id="GO:0070212">
    <property type="term" value="P:protein poly-ADP-ribosylation"/>
    <property type="evidence" value="ECO:0007669"/>
    <property type="project" value="TreeGrafter"/>
</dbReference>
<dbReference type="InterPro" id="IPR036616">
    <property type="entry name" value="Poly(ADP-ribose)pol_reg_dom_sf"/>
</dbReference>
<dbReference type="AlphaFoldDB" id="A0A9Q0E6W5"/>
<evidence type="ECO:0000256" key="7">
    <source>
        <dbReference type="ARBA" id="ARBA00033987"/>
    </source>
</evidence>
<dbReference type="GO" id="GO:1990404">
    <property type="term" value="F:NAD+-protein mono-ADP-ribosyltransferase activity"/>
    <property type="evidence" value="ECO:0007669"/>
    <property type="project" value="TreeGrafter"/>
</dbReference>
<dbReference type="PROSITE" id="PS51977">
    <property type="entry name" value="WGR"/>
    <property type="match status" value="2"/>
</dbReference>
<dbReference type="PROSITE" id="PS51060">
    <property type="entry name" value="PARP_ALPHA_HD"/>
    <property type="match status" value="2"/>
</dbReference>
<accession>A0A9Q0E6W5</accession>
<evidence type="ECO:0000313" key="11">
    <source>
        <dbReference type="Proteomes" id="UP001148018"/>
    </source>
</evidence>
<keyword evidence="11" id="KW-1185">Reference proteome</keyword>
<dbReference type="OrthoDB" id="2017365at2759"/>
<dbReference type="GO" id="GO:0006302">
    <property type="term" value="P:double-strand break repair"/>
    <property type="evidence" value="ECO:0007669"/>
    <property type="project" value="TreeGrafter"/>
</dbReference>
<name>A0A9Q0E6W5_9TELE</name>
<dbReference type="SMART" id="SM00773">
    <property type="entry name" value="WGR"/>
    <property type="match status" value="2"/>
</dbReference>
<dbReference type="PANTHER" id="PTHR10459:SF60">
    <property type="entry name" value="POLY [ADP-RIBOSE] POLYMERASE 2"/>
    <property type="match status" value="1"/>
</dbReference>
<comment type="caution">
    <text evidence="10">The sequence shown here is derived from an EMBL/GenBank/DDBJ whole genome shotgun (WGS) entry which is preliminary data.</text>
</comment>
<evidence type="ECO:0000256" key="1">
    <source>
        <dbReference type="ARBA" id="ARBA00012020"/>
    </source>
</evidence>
<evidence type="ECO:0000256" key="4">
    <source>
        <dbReference type="ARBA" id="ARBA00022763"/>
    </source>
</evidence>
<dbReference type="Proteomes" id="UP001148018">
    <property type="component" value="Unassembled WGS sequence"/>
</dbReference>
<dbReference type="EMBL" id="JANIIK010000046">
    <property type="protein sequence ID" value="KAJ3602167.1"/>
    <property type="molecule type" value="Genomic_DNA"/>
</dbReference>
<feature type="domain" description="WGR" evidence="9">
    <location>
        <begin position="139"/>
        <end position="274"/>
    </location>
</feature>
<comment type="catalytic activity">
    <reaction evidence="7">
        <text>NAD(+) + (ADP-D-ribosyl)n-acceptor = nicotinamide + (ADP-D-ribosyl)n+1-acceptor + H(+).</text>
        <dbReference type="EC" id="2.4.2.30"/>
    </reaction>
</comment>
<reference evidence="10" key="1">
    <citation type="submission" date="2022-07" db="EMBL/GenBank/DDBJ databases">
        <title>Chromosome-level genome of Muraenolepis orangiensis.</title>
        <authorList>
            <person name="Kim J."/>
        </authorList>
    </citation>
    <scope>NUCLEOTIDE SEQUENCE</scope>
    <source>
        <strain evidence="10">KU_S4_2022</strain>
        <tissue evidence="10">Muscle</tissue>
    </source>
</reference>
<dbReference type="InterPro" id="IPR050800">
    <property type="entry name" value="ARTD/PARP"/>
</dbReference>
<dbReference type="PANTHER" id="PTHR10459">
    <property type="entry name" value="DNA LIGASE"/>
    <property type="match status" value="1"/>
</dbReference>
<keyword evidence="5" id="KW-0520">NAD</keyword>
<protein>
    <recommendedName>
        <fullName evidence="1">NAD(+) ADP-ribosyltransferase</fullName>
        <ecNumber evidence="1">2.4.2.30</ecNumber>
    </recommendedName>
</protein>
<dbReference type="Pfam" id="PF02877">
    <property type="entry name" value="PARP_reg"/>
    <property type="match status" value="2"/>
</dbReference>
<evidence type="ECO:0000256" key="2">
    <source>
        <dbReference type="ARBA" id="ARBA00022676"/>
    </source>
</evidence>
<keyword evidence="6" id="KW-0234">DNA repair</keyword>
<evidence type="ECO:0000259" key="8">
    <source>
        <dbReference type="PROSITE" id="PS51060"/>
    </source>
</evidence>
<keyword evidence="2" id="KW-0328">Glycosyltransferase</keyword>
<keyword evidence="3" id="KW-0808">Transferase</keyword>
<dbReference type="Gene3D" id="1.20.142.10">
    <property type="entry name" value="Poly(ADP-ribose) polymerase, regulatory domain"/>
    <property type="match status" value="2"/>
</dbReference>
<proteinExistence type="predicted"/>
<organism evidence="10 11">
    <name type="scientific">Muraenolepis orangiensis</name>
    <name type="common">Patagonian moray cod</name>
    <dbReference type="NCBI Taxonomy" id="630683"/>
    <lineage>
        <taxon>Eukaryota</taxon>
        <taxon>Metazoa</taxon>
        <taxon>Chordata</taxon>
        <taxon>Craniata</taxon>
        <taxon>Vertebrata</taxon>
        <taxon>Euteleostomi</taxon>
        <taxon>Actinopterygii</taxon>
        <taxon>Neopterygii</taxon>
        <taxon>Teleostei</taxon>
        <taxon>Neoteleostei</taxon>
        <taxon>Acanthomorphata</taxon>
        <taxon>Zeiogadaria</taxon>
        <taxon>Gadariae</taxon>
        <taxon>Gadiformes</taxon>
        <taxon>Muraenolepidoidei</taxon>
        <taxon>Muraenolepididae</taxon>
        <taxon>Muraenolepis</taxon>
    </lineage>
</organism>
<dbReference type="InterPro" id="IPR004102">
    <property type="entry name" value="Poly(ADP-ribose)pol_reg_dom"/>
</dbReference>
<evidence type="ECO:0000259" key="9">
    <source>
        <dbReference type="PROSITE" id="PS51977"/>
    </source>
</evidence>
<dbReference type="InterPro" id="IPR036930">
    <property type="entry name" value="WGR_dom_sf"/>
</dbReference>
<evidence type="ECO:0000256" key="6">
    <source>
        <dbReference type="ARBA" id="ARBA00023204"/>
    </source>
</evidence>